<keyword evidence="7" id="KW-0998">Cell outer membrane</keyword>
<proteinExistence type="inferred from homology"/>
<dbReference type="STRING" id="1121448.DGI_3429"/>
<evidence type="ECO:0000256" key="5">
    <source>
        <dbReference type="ARBA" id="ARBA00022692"/>
    </source>
</evidence>
<evidence type="ECO:0000256" key="3">
    <source>
        <dbReference type="ARBA" id="ARBA00022448"/>
    </source>
</evidence>
<reference evidence="9 10" key="1">
    <citation type="journal article" date="2013" name="J. Bacteriol.">
        <title>Roles of HynAB and Ech, the only two hydrogenases found in the model sulfate reducer Desulfovibrio gigas.</title>
        <authorList>
            <person name="Morais-Silva F.O."/>
            <person name="Santos C.I."/>
            <person name="Rodrigues R."/>
            <person name="Pereira I.A."/>
            <person name="Rodrigues-Pousada C."/>
        </authorList>
    </citation>
    <scope>NUCLEOTIDE SEQUENCE [LARGE SCALE GENOMIC DNA]</scope>
    <source>
        <strain evidence="10">ATCC 19364 / DSM 1382 / NCIMB 9332 / VKM B-1759</strain>
    </source>
</reference>
<dbReference type="eggNOG" id="COG1538">
    <property type="taxonomic scope" value="Bacteria"/>
</dbReference>
<evidence type="ECO:0000256" key="8">
    <source>
        <dbReference type="SAM" id="Coils"/>
    </source>
</evidence>
<keyword evidence="6" id="KW-0472">Membrane</keyword>
<comment type="subcellular location">
    <subcellularLocation>
        <location evidence="1">Cell outer membrane</location>
    </subcellularLocation>
</comment>
<dbReference type="GO" id="GO:0015288">
    <property type="term" value="F:porin activity"/>
    <property type="evidence" value="ECO:0007669"/>
    <property type="project" value="TreeGrafter"/>
</dbReference>
<evidence type="ECO:0000256" key="1">
    <source>
        <dbReference type="ARBA" id="ARBA00004442"/>
    </source>
</evidence>
<gene>
    <name evidence="9" type="ORF">DGI_3429</name>
</gene>
<feature type="coiled-coil region" evidence="8">
    <location>
        <begin position="273"/>
        <end position="300"/>
    </location>
</feature>
<keyword evidence="10" id="KW-1185">Reference proteome</keyword>
<name>T2GFY0_MEGG1</name>
<dbReference type="EMBL" id="CP006585">
    <property type="protein sequence ID" value="AGW15109.1"/>
    <property type="molecule type" value="Genomic_DNA"/>
</dbReference>
<organism evidence="9 10">
    <name type="scientific">Megalodesulfovibrio gigas (strain ATCC 19364 / DSM 1382 / NCIMB 9332 / VKM B-1759)</name>
    <name type="common">Desulfovibrio gigas</name>
    <dbReference type="NCBI Taxonomy" id="1121448"/>
    <lineage>
        <taxon>Bacteria</taxon>
        <taxon>Pseudomonadati</taxon>
        <taxon>Thermodesulfobacteriota</taxon>
        <taxon>Desulfovibrionia</taxon>
        <taxon>Desulfovibrionales</taxon>
        <taxon>Desulfovibrionaceae</taxon>
        <taxon>Megalodesulfovibrio</taxon>
    </lineage>
</organism>
<dbReference type="KEGG" id="dgg:DGI_3429"/>
<accession>T2GFY0</accession>
<keyword evidence="3" id="KW-0813">Transport</keyword>
<dbReference type="Proteomes" id="UP000016587">
    <property type="component" value="Chromosome"/>
</dbReference>
<dbReference type="GO" id="GO:0009279">
    <property type="term" value="C:cell outer membrane"/>
    <property type="evidence" value="ECO:0007669"/>
    <property type="project" value="UniProtKB-SubCell"/>
</dbReference>
<dbReference type="Gene3D" id="1.20.1600.10">
    <property type="entry name" value="Outer membrane efflux proteins (OEP)"/>
    <property type="match status" value="1"/>
</dbReference>
<dbReference type="InterPro" id="IPR051906">
    <property type="entry name" value="TolC-like"/>
</dbReference>
<sequence length="465" mass="52457">MGMSTGASNVQLSTLSSLRFGASGWAVRCLLACVVAALCSLGAQRALALPADGELPPVPIPAHPLTYKECVALALQNSPYFVPSGVEIKVKRLDAWDKRMELLPDFFVNTNLRLNNPDGRNSAPISVSFSFGQYDPLQAYFSIGAYKIMVQRAAMEHVKTIDEGLFSLAQIYISMELWSRAALVHDEIIDVARQQKAYAVQRYNAGYGSTLDVMYAERQYEDAINQKRKNELTHQQAFERLKSFLGAPREQALTLNLENAVRQVTGDFNPRTISLEEAKRNSLEIQIRRLDNELQGYQVRLAYAKFLPKYTLGLSREYSALSNSDVFVATVGLTIPVLDWGERYRGVIREKRRVVQARAEERMKTLDFENEFYTAQGAVEDAAQDLKLVATAREIASLERQRAEIMYRSGSIEFPEFTRTVERDLEARLVALSKEFEYDQAVLKLRYISGDLHSSMLDVAAYNEQ</sequence>
<evidence type="ECO:0000313" key="9">
    <source>
        <dbReference type="EMBL" id="AGW15109.1"/>
    </source>
</evidence>
<evidence type="ECO:0000256" key="2">
    <source>
        <dbReference type="ARBA" id="ARBA00007613"/>
    </source>
</evidence>
<dbReference type="SUPFAM" id="SSF56954">
    <property type="entry name" value="Outer membrane efflux proteins (OEP)"/>
    <property type="match status" value="1"/>
</dbReference>
<dbReference type="Pfam" id="PF02321">
    <property type="entry name" value="OEP"/>
    <property type="match status" value="1"/>
</dbReference>
<evidence type="ECO:0000256" key="4">
    <source>
        <dbReference type="ARBA" id="ARBA00022452"/>
    </source>
</evidence>
<dbReference type="HOGENOM" id="CLU_558644_0_0_7"/>
<protein>
    <submittedName>
        <fullName evidence="9">Putative outer membrane efflux protein</fullName>
    </submittedName>
</protein>
<dbReference type="GO" id="GO:1990281">
    <property type="term" value="C:efflux pump complex"/>
    <property type="evidence" value="ECO:0007669"/>
    <property type="project" value="TreeGrafter"/>
</dbReference>
<evidence type="ECO:0000313" key="10">
    <source>
        <dbReference type="Proteomes" id="UP000016587"/>
    </source>
</evidence>
<dbReference type="AlphaFoldDB" id="T2GFY0"/>
<reference evidence="10" key="2">
    <citation type="submission" date="2013-07" db="EMBL/GenBank/DDBJ databases">
        <authorList>
            <person name="Morais-Silva F.O."/>
            <person name="Rezende A.M."/>
            <person name="Pimentel C."/>
            <person name="Resende D.M."/>
            <person name="Santos C.I."/>
            <person name="Clemente C."/>
            <person name="de Oliveira L.M."/>
            <person name="da Silva S.M."/>
            <person name="Costa D.A."/>
            <person name="Varela-Raposo A."/>
            <person name="Horacio E.C.A."/>
            <person name="Matos M."/>
            <person name="Flores O."/>
            <person name="Ruiz J.C."/>
            <person name="Rodrigues-Pousada C."/>
        </authorList>
    </citation>
    <scope>NUCLEOTIDE SEQUENCE [LARGE SCALE GENOMIC DNA]</scope>
    <source>
        <strain evidence="10">ATCC 19364 / DSM 1382 / NCIMB 9332 / VKM B-1759</strain>
    </source>
</reference>
<keyword evidence="8" id="KW-0175">Coiled coil</keyword>
<keyword evidence="5" id="KW-0812">Transmembrane</keyword>
<dbReference type="PANTHER" id="PTHR30026:SF20">
    <property type="entry name" value="OUTER MEMBRANE PROTEIN TOLC"/>
    <property type="match status" value="1"/>
</dbReference>
<evidence type="ECO:0000256" key="6">
    <source>
        <dbReference type="ARBA" id="ARBA00023136"/>
    </source>
</evidence>
<keyword evidence="4" id="KW-1134">Transmembrane beta strand</keyword>
<dbReference type="GO" id="GO:0015562">
    <property type="term" value="F:efflux transmembrane transporter activity"/>
    <property type="evidence" value="ECO:0007669"/>
    <property type="project" value="InterPro"/>
</dbReference>
<evidence type="ECO:0000256" key="7">
    <source>
        <dbReference type="ARBA" id="ARBA00023237"/>
    </source>
</evidence>
<dbReference type="PANTHER" id="PTHR30026">
    <property type="entry name" value="OUTER MEMBRANE PROTEIN TOLC"/>
    <property type="match status" value="1"/>
</dbReference>
<comment type="similarity">
    <text evidence="2">Belongs to the outer membrane factor (OMF) (TC 1.B.17) family.</text>
</comment>
<dbReference type="InterPro" id="IPR003423">
    <property type="entry name" value="OMP_efflux"/>
</dbReference>
<dbReference type="PATRIC" id="fig|1121448.10.peg.3380"/>